<proteinExistence type="predicted"/>
<evidence type="ECO:0000256" key="1">
    <source>
        <dbReference type="SAM" id="Coils"/>
    </source>
</evidence>
<organism evidence="2 3">
    <name type="scientific">Riccia sorocarpa</name>
    <dbReference type="NCBI Taxonomy" id="122646"/>
    <lineage>
        <taxon>Eukaryota</taxon>
        <taxon>Viridiplantae</taxon>
        <taxon>Streptophyta</taxon>
        <taxon>Embryophyta</taxon>
        <taxon>Marchantiophyta</taxon>
        <taxon>Marchantiopsida</taxon>
        <taxon>Marchantiidae</taxon>
        <taxon>Marchantiales</taxon>
        <taxon>Ricciaceae</taxon>
        <taxon>Riccia</taxon>
    </lineage>
</organism>
<dbReference type="Proteomes" id="UP001633002">
    <property type="component" value="Unassembled WGS sequence"/>
</dbReference>
<gene>
    <name evidence="2" type="ORF">R1sor_006473</name>
</gene>
<dbReference type="EMBL" id="JBJQOH010000003">
    <property type="protein sequence ID" value="KAL3692822.1"/>
    <property type="molecule type" value="Genomic_DNA"/>
</dbReference>
<reference evidence="2 3" key="1">
    <citation type="submission" date="2024-09" db="EMBL/GenBank/DDBJ databases">
        <title>Chromosome-scale assembly of Riccia sorocarpa.</title>
        <authorList>
            <person name="Paukszto L."/>
        </authorList>
    </citation>
    <scope>NUCLEOTIDE SEQUENCE [LARGE SCALE GENOMIC DNA]</scope>
    <source>
        <strain evidence="2">LP-2024</strain>
        <tissue evidence="2">Aerial parts of the thallus</tissue>
    </source>
</reference>
<keyword evidence="3" id="KW-1185">Reference proteome</keyword>
<comment type="caution">
    <text evidence="2">The sequence shown here is derived from an EMBL/GenBank/DDBJ whole genome shotgun (WGS) entry which is preliminary data.</text>
</comment>
<evidence type="ECO:0000313" key="2">
    <source>
        <dbReference type="EMBL" id="KAL3692822.1"/>
    </source>
</evidence>
<name>A0ABD3HMR4_9MARC</name>
<evidence type="ECO:0000313" key="3">
    <source>
        <dbReference type="Proteomes" id="UP001633002"/>
    </source>
</evidence>
<feature type="coiled-coil region" evidence="1">
    <location>
        <begin position="318"/>
        <end position="352"/>
    </location>
</feature>
<protein>
    <submittedName>
        <fullName evidence="2">Uncharacterized protein</fullName>
    </submittedName>
</protein>
<keyword evidence="1" id="KW-0175">Coiled coil</keyword>
<sequence length="358" mass="41644">MEAVDEEVVVDKERSNEDPWLIKRYYKMNIINNVQWAYMKPVDISASFAVISEFQLRRLGLRGVITRQYVPPNIPLCKEWLLSFDGGPKHDCSTTVQGQRIILTEELIRDAFFIHEKLNPPASQQPFPKHVMRIALEDWFSRYDEKGKRYLVEDCVHEVWRPVFQCLQTFLLAKRRPRSIAGPIIHFVKSALEPVFLEGGSPDDLDGEVDVSMGPHPKLLDLAAYQFKCIRDEMCQVKKHIQQPNNSRLRETFVGQVLTHLLIHLGIYKPSPEEDANDDTQVIFHEDVGSSKRRIPLKRTDVVEPEMQQRLLAALQADDEMDVRLSQMKAELAELERLVAEERRLLEETTHQRKEEEH</sequence>
<accession>A0ABD3HMR4</accession>
<dbReference type="AlphaFoldDB" id="A0ABD3HMR4"/>